<evidence type="ECO:0000256" key="1">
    <source>
        <dbReference type="ARBA" id="ARBA00008182"/>
    </source>
</evidence>
<comment type="similarity">
    <text evidence="1">Belongs to the phycobiliprotein family.</text>
</comment>
<dbReference type="AlphaFoldDB" id="A0A2W4WFY9"/>
<dbReference type="GO" id="GO:0015979">
    <property type="term" value="P:photosynthesis"/>
    <property type="evidence" value="ECO:0007669"/>
    <property type="project" value="InterPro"/>
</dbReference>
<dbReference type="Proteomes" id="UP000249081">
    <property type="component" value="Unassembled WGS sequence"/>
</dbReference>
<dbReference type="InterPro" id="IPR012128">
    <property type="entry name" value="Phycobilisome_asu/bsu"/>
</dbReference>
<protein>
    <recommendedName>
        <fullName evidence="6">Phycobilisome protein</fullName>
    </recommendedName>
</protein>
<accession>A0A2W4WFY9</accession>
<reference evidence="5" key="1">
    <citation type="submission" date="2018-04" db="EMBL/GenBank/DDBJ databases">
        <authorList>
            <person name="Cornet L."/>
        </authorList>
    </citation>
    <scope>NUCLEOTIDE SEQUENCE [LARGE SCALE GENOMIC DNA]</scope>
</reference>
<dbReference type="EMBL" id="QBMN01000020">
    <property type="protein sequence ID" value="PZO44054.1"/>
    <property type="molecule type" value="Genomic_DNA"/>
</dbReference>
<proteinExistence type="inferred from homology"/>
<dbReference type="Gene3D" id="1.10.490.20">
    <property type="entry name" value="Phycocyanins"/>
    <property type="match status" value="1"/>
</dbReference>
<dbReference type="GO" id="GO:0030089">
    <property type="term" value="C:phycobilisome"/>
    <property type="evidence" value="ECO:0007669"/>
    <property type="project" value="InterPro"/>
</dbReference>
<dbReference type="SUPFAM" id="SSF46458">
    <property type="entry name" value="Globin-like"/>
    <property type="match status" value="1"/>
</dbReference>
<gene>
    <name evidence="4" type="ORF">DCF17_04535</name>
</gene>
<dbReference type="Pfam" id="PF00502">
    <property type="entry name" value="Phycobilisome"/>
    <property type="match status" value="1"/>
</dbReference>
<comment type="caution">
    <text evidence="4">The sequence shown here is derived from an EMBL/GenBank/DDBJ whole genome shotgun (WGS) entry which is preliminary data.</text>
</comment>
<dbReference type="InterPro" id="IPR038719">
    <property type="entry name" value="Phycobilisome_asu/bsu_sf"/>
</dbReference>
<sequence length="162" mass="18375">MTFKLDTLFDEPDKHYLDANDLSTLSQYVSSIPERMAVYRTLRDQEVAVMQPIADALQQQGGHAEALVERSVRNGLMVLRYAAMAMLLDDDAFVEDRLQGWLPEMVKAYETQAIDQQLFQLLNRQLSKLFSPAQVNLIKPSLEKAQSLMLDTRETVTLAGLL</sequence>
<organism evidence="4 5">
    <name type="scientific">Shackletoniella antarctica</name>
    <dbReference type="NCBI Taxonomy" id="268115"/>
    <lineage>
        <taxon>Bacteria</taxon>
        <taxon>Bacillati</taxon>
        <taxon>Cyanobacteriota</taxon>
        <taxon>Cyanophyceae</taxon>
        <taxon>Oculatellales</taxon>
        <taxon>Oculatellaceae</taxon>
        <taxon>Shackletoniella</taxon>
    </lineage>
</organism>
<evidence type="ECO:0000313" key="4">
    <source>
        <dbReference type="EMBL" id="PZO44054.1"/>
    </source>
</evidence>
<evidence type="ECO:0000256" key="3">
    <source>
        <dbReference type="ARBA" id="ARBA00023307"/>
    </source>
</evidence>
<name>A0A2W4WFY9_9CYAN</name>
<dbReference type="InterPro" id="IPR009050">
    <property type="entry name" value="Globin-like_sf"/>
</dbReference>
<evidence type="ECO:0000313" key="5">
    <source>
        <dbReference type="Proteomes" id="UP000249081"/>
    </source>
</evidence>
<evidence type="ECO:0000256" key="2">
    <source>
        <dbReference type="ARBA" id="ARBA00022991"/>
    </source>
</evidence>
<reference evidence="4 5" key="2">
    <citation type="submission" date="2018-06" db="EMBL/GenBank/DDBJ databases">
        <title>Metagenomic assembly of (sub)arctic Cyanobacteria and their associated microbiome from non-axenic cultures.</title>
        <authorList>
            <person name="Baurain D."/>
        </authorList>
    </citation>
    <scope>NUCLEOTIDE SEQUENCE [LARGE SCALE GENOMIC DNA]</scope>
    <source>
        <strain evidence="4">ULC041bin1</strain>
    </source>
</reference>
<keyword evidence="2" id="KW-0157">Chromophore</keyword>
<evidence type="ECO:0008006" key="6">
    <source>
        <dbReference type="Google" id="ProtNLM"/>
    </source>
</evidence>
<keyword evidence="3" id="KW-0089">Bile pigment</keyword>